<dbReference type="RefSeq" id="XP_003676731.1">
    <property type="nucleotide sequence ID" value="XM_003676683.1"/>
</dbReference>
<protein>
    <recommendedName>
        <fullName evidence="3 6">Altered inheritance of mitochondria protein 24, mitochondrial</fullName>
    </recommendedName>
</protein>
<dbReference type="PANTHER" id="PTHR36959">
    <property type="entry name" value="ALTERED INHERITANCE OF MITOCHONDRIA PROTEIN 24, MITOCHONDRIAL"/>
    <property type="match status" value="1"/>
</dbReference>
<reference key="2">
    <citation type="submission" date="2011-08" db="EMBL/GenBank/DDBJ databases">
        <title>Genome sequence of Naumovozyma castellii.</title>
        <authorList>
            <person name="Gordon J.L."/>
            <person name="Armisen D."/>
            <person name="Proux-Wera E."/>
            <person name="OhEigeartaigh S.S."/>
            <person name="Byrne K.P."/>
            <person name="Wolfe K.H."/>
        </authorList>
    </citation>
    <scope>NUCLEOTIDE SEQUENCE</scope>
    <source>
        <strain>Type strain:CBS 4309</strain>
    </source>
</reference>
<proteinExistence type="inferred from homology"/>
<dbReference type="AlphaFoldDB" id="G0VFV5"/>
<dbReference type="FunCoup" id="G0VFV5">
    <property type="interactions" value="21"/>
</dbReference>
<dbReference type="InterPro" id="IPR036983">
    <property type="entry name" value="AIM24_sf"/>
</dbReference>
<dbReference type="GeneID" id="96904003"/>
<dbReference type="InterPro" id="IPR002838">
    <property type="entry name" value="AIM24"/>
</dbReference>
<dbReference type="PANTHER" id="PTHR36959:SF2">
    <property type="entry name" value="ALTERED INHERITANCE OF MITOCHONDRIA PROTEIN 24, MITOCHONDRIAL"/>
    <property type="match status" value="1"/>
</dbReference>
<evidence type="ECO:0000256" key="2">
    <source>
        <dbReference type="ARBA" id="ARBA00009322"/>
    </source>
</evidence>
<dbReference type="HOGENOM" id="CLU_669189_0_0_1"/>
<accession>G0VFV5</accession>
<comment type="subcellular location">
    <subcellularLocation>
        <location evidence="1 6">Mitochondrion</location>
    </subcellularLocation>
</comment>
<evidence type="ECO:0000256" key="5">
    <source>
        <dbReference type="ARBA" id="ARBA00023128"/>
    </source>
</evidence>
<reference evidence="7 8" key="1">
    <citation type="journal article" date="2011" name="Proc. Natl. Acad. Sci. U.S.A.">
        <title>Evolutionary erosion of yeast sex chromosomes by mating-type switching accidents.</title>
        <authorList>
            <person name="Gordon J.L."/>
            <person name="Armisen D."/>
            <person name="Proux-Wera E."/>
            <person name="Oheigeartaigh S.S."/>
            <person name="Byrne K.P."/>
            <person name="Wolfe K.H."/>
        </authorList>
    </citation>
    <scope>NUCLEOTIDE SEQUENCE [LARGE SCALE GENOMIC DNA]</scope>
    <source>
        <strain evidence="8">ATCC 76901 / BCRC 22586 / CBS 4309 / NBRC 1992 / NRRL Y-12630</strain>
    </source>
</reference>
<evidence type="ECO:0000256" key="1">
    <source>
        <dbReference type="ARBA" id="ARBA00004173"/>
    </source>
</evidence>
<dbReference type="OMA" id="NGPYDLQ"/>
<dbReference type="GO" id="GO:0005743">
    <property type="term" value="C:mitochondrial inner membrane"/>
    <property type="evidence" value="ECO:0007669"/>
    <property type="project" value="TreeGrafter"/>
</dbReference>
<dbReference type="GO" id="GO:0007007">
    <property type="term" value="P:inner mitochondrial membrane organization"/>
    <property type="evidence" value="ECO:0007669"/>
    <property type="project" value="TreeGrafter"/>
</dbReference>
<comment type="similarity">
    <text evidence="2 6">Belongs to the AIM24 family.</text>
</comment>
<keyword evidence="5 6" id="KW-0496">Mitochondrion</keyword>
<dbReference type="Pfam" id="PF01987">
    <property type="entry name" value="AIM24"/>
    <property type="match status" value="1"/>
</dbReference>
<dbReference type="InterPro" id="IPR016031">
    <property type="entry name" value="Trp_RNA-bd_attenuator-like_dom"/>
</dbReference>
<gene>
    <name evidence="7" type="primary">NCAS0E03040</name>
    <name evidence="7" type="ordered locus">NCAS_0E03040</name>
</gene>
<dbReference type="Proteomes" id="UP000001640">
    <property type="component" value="Chromosome 5"/>
</dbReference>
<dbReference type="eggNOG" id="ENOG502RXC5">
    <property type="taxonomic scope" value="Eukaryota"/>
</dbReference>
<evidence type="ECO:0000256" key="4">
    <source>
        <dbReference type="ARBA" id="ARBA00022946"/>
    </source>
</evidence>
<dbReference type="InParanoid" id="G0VFV5"/>
<evidence type="ECO:0000313" key="7">
    <source>
        <dbReference type="EMBL" id="CCC70374.1"/>
    </source>
</evidence>
<evidence type="ECO:0000256" key="6">
    <source>
        <dbReference type="RuleBase" id="RU363045"/>
    </source>
</evidence>
<dbReference type="EMBL" id="HE576756">
    <property type="protein sequence ID" value="CCC70374.1"/>
    <property type="molecule type" value="Genomic_DNA"/>
</dbReference>
<keyword evidence="8" id="KW-1185">Reference proteome</keyword>
<name>G0VFV5_NAUCA</name>
<evidence type="ECO:0000256" key="3">
    <source>
        <dbReference type="ARBA" id="ARBA00013287"/>
    </source>
</evidence>
<evidence type="ECO:0000313" key="8">
    <source>
        <dbReference type="Proteomes" id="UP000001640"/>
    </source>
</evidence>
<dbReference type="OrthoDB" id="5295771at2759"/>
<keyword evidence="4" id="KW-0809">Transit peptide</keyword>
<organism evidence="7 8">
    <name type="scientific">Naumovozyma castellii</name>
    <name type="common">Yeast</name>
    <name type="synonym">Saccharomyces castellii</name>
    <dbReference type="NCBI Taxonomy" id="27288"/>
    <lineage>
        <taxon>Eukaryota</taxon>
        <taxon>Fungi</taxon>
        <taxon>Dikarya</taxon>
        <taxon>Ascomycota</taxon>
        <taxon>Saccharomycotina</taxon>
        <taxon>Saccharomycetes</taxon>
        <taxon>Saccharomycetales</taxon>
        <taxon>Saccharomycetaceae</taxon>
        <taxon>Naumovozyma</taxon>
    </lineage>
</organism>
<dbReference type="KEGG" id="ncs:NCAS_0E03040"/>
<dbReference type="SUPFAM" id="SSF51219">
    <property type="entry name" value="TRAP-like"/>
    <property type="match status" value="1"/>
</dbReference>
<sequence length="411" mass="46409">MLTSKSIRVARLSTFFPRNTRELIIDNITNVPKNSDTNVELLNSQETIAKISFPNTTEFYIRKGSLLSLYCQSGSETNDSKGKYQPFPLDSMTITNETINKWSNLMAYSSLSASSFQKISSTLQLNDSTAHINILLSSNFNSSSNKLPNKSIYPIKLDGTTDWHIFKNDSILAFERSLNLKFNQSILNNFKNITATIKERHLFNKNFQILKGRGSVLLFGQGSIIPIQLKNLSDEVLVDSSNLIAINGTSQLDINNAITSFNLKMAPSVDNKLKLIKARLSPLPHIIKNKSFVTNMKSVLNFAKVFIVNSFHSLSWYYYLWKFGKSPKLIRISGPRTILMQTFSSFKYYDGTQIQDVNNKDNLIAITRGEENLSQGEMSIKDDTRTNNYFIATVSENGNVKIKPSAELKEN</sequence>
<dbReference type="Gene3D" id="3.60.160.10">
    <property type="entry name" value="Mitochondrial biogenesis AIM24"/>
    <property type="match status" value="1"/>
</dbReference>